<dbReference type="OrthoDB" id="9808609at2"/>
<dbReference type="InterPro" id="IPR017871">
    <property type="entry name" value="ABC_transporter-like_CS"/>
</dbReference>
<dbReference type="InterPro" id="IPR003439">
    <property type="entry name" value="ABC_transporter-like_ATP-bd"/>
</dbReference>
<dbReference type="Proteomes" id="UP000481327">
    <property type="component" value="Unassembled WGS sequence"/>
</dbReference>
<keyword evidence="2 5" id="KW-0067">ATP-binding</keyword>
<reference evidence="5 6" key="1">
    <citation type="submission" date="2019-09" db="EMBL/GenBank/DDBJ databases">
        <title>Polymorphobacter sp. isolated from a lake in China.</title>
        <authorList>
            <person name="Liu Z."/>
        </authorList>
    </citation>
    <scope>NUCLEOTIDE SEQUENCE [LARGE SCALE GENOMIC DNA]</scope>
    <source>
        <strain evidence="5 6">D40P</strain>
    </source>
</reference>
<dbReference type="PROSITE" id="PS00211">
    <property type="entry name" value="ABC_TRANSPORTER_1"/>
    <property type="match status" value="1"/>
</dbReference>
<dbReference type="GO" id="GO:0005524">
    <property type="term" value="F:ATP binding"/>
    <property type="evidence" value="ECO:0007669"/>
    <property type="project" value="UniProtKB-KW"/>
</dbReference>
<dbReference type="CDD" id="cd03221">
    <property type="entry name" value="ABCF_EF-3"/>
    <property type="match status" value="2"/>
</dbReference>
<dbReference type="AlphaFoldDB" id="A0A7C9KHA3"/>
<dbReference type="InterPro" id="IPR032524">
    <property type="entry name" value="ABC_tran_C"/>
</dbReference>
<dbReference type="EMBL" id="WIOL01000001">
    <property type="protein sequence ID" value="MQT16219.1"/>
    <property type="molecule type" value="Genomic_DNA"/>
</dbReference>
<organism evidence="5 6">
    <name type="scientific">Sandarakinorhabdus fusca</name>
    <dbReference type="NCBI Taxonomy" id="1439888"/>
    <lineage>
        <taxon>Bacteria</taxon>
        <taxon>Pseudomonadati</taxon>
        <taxon>Pseudomonadota</taxon>
        <taxon>Alphaproteobacteria</taxon>
        <taxon>Sphingomonadales</taxon>
        <taxon>Sphingosinicellaceae</taxon>
        <taxon>Sandarakinorhabdus</taxon>
    </lineage>
</organism>
<dbReference type="InterPro" id="IPR003593">
    <property type="entry name" value="AAA+_ATPase"/>
</dbReference>
<evidence type="ECO:0000256" key="1">
    <source>
        <dbReference type="ARBA" id="ARBA00022741"/>
    </source>
</evidence>
<dbReference type="Gene3D" id="3.40.50.300">
    <property type="entry name" value="P-loop containing nucleotide triphosphate hydrolases"/>
    <property type="match status" value="2"/>
</dbReference>
<dbReference type="PANTHER" id="PTHR42855">
    <property type="entry name" value="ABC TRANSPORTER ATP-BINDING SUBUNIT"/>
    <property type="match status" value="1"/>
</dbReference>
<protein>
    <submittedName>
        <fullName evidence="5">ATP-binding cassette domain-containing protein</fullName>
    </submittedName>
</protein>
<evidence type="ECO:0000313" key="5">
    <source>
        <dbReference type="EMBL" id="MQT16219.1"/>
    </source>
</evidence>
<dbReference type="GO" id="GO:0016887">
    <property type="term" value="F:ATP hydrolysis activity"/>
    <property type="evidence" value="ECO:0007669"/>
    <property type="project" value="InterPro"/>
</dbReference>
<dbReference type="SMART" id="SM00382">
    <property type="entry name" value="AAA"/>
    <property type="match status" value="2"/>
</dbReference>
<sequence>MPEPILTLENAGLRQGGDWLFRGLDLTIDARDRLALIGRNGVGKTTLLKLIAGEIDLDEGRRAVSPALNVIRLEQDPNLAGFATLGDYVRAGGNAPADHLLDSVASRLGADLDRDAATASGGERRRAALVRALASEPGLLLLDEPTNHLDIAAIEWLESWLERFNGGFLSISHDRAFLTRLTKNCLWLDRGTLRRAEVGFGGFEDWSERVAAEEAKNAAKLDTKLRQEEHWLLRGVTARRSRNEGRLAKLIELRATRKAMVTGDAVAKLATTADDGKTKVLIDASHVALSFGGRPILRDLSLRVRRGDRIGIIGPNGAGKSTLIRLLLGQQAPDSGEIRRAKTLNPTVIDQRRQRLDAEDGVGKTVRDVLADGGEWLEVGGVRKHVAGYLKEFLFDPSVIDAPVDGFSGGERSRLLLAREFATPSNLLVLDEPTNDLDMETLDLLEEVLDDYAGTVLLVSHDRAFLDRVVTMVVALDGEGNADIVVGGWSDWAAQQRQQQKERAAATREARAPKGKNANTPVTAKPKAGKLSYNDARELAELPKKLELLQAAAARHEAVLADPGLYARDPKRFANVMTELEKVRADLAHAEDRWLALAEMEAALAG</sequence>
<dbReference type="GO" id="GO:0003677">
    <property type="term" value="F:DNA binding"/>
    <property type="evidence" value="ECO:0007669"/>
    <property type="project" value="InterPro"/>
</dbReference>
<evidence type="ECO:0000256" key="3">
    <source>
        <dbReference type="SAM" id="MobiDB-lite"/>
    </source>
</evidence>
<dbReference type="Gene3D" id="1.10.287.380">
    <property type="entry name" value="Valyl-tRNA synthetase, C-terminal domain"/>
    <property type="match status" value="1"/>
</dbReference>
<evidence type="ECO:0000256" key="2">
    <source>
        <dbReference type="ARBA" id="ARBA00022840"/>
    </source>
</evidence>
<dbReference type="SUPFAM" id="SSF52540">
    <property type="entry name" value="P-loop containing nucleoside triphosphate hydrolases"/>
    <property type="match status" value="2"/>
</dbReference>
<keyword evidence="6" id="KW-1185">Reference proteome</keyword>
<feature type="domain" description="ABC transporter" evidence="4">
    <location>
        <begin position="6"/>
        <end position="215"/>
    </location>
</feature>
<dbReference type="PANTHER" id="PTHR42855:SF1">
    <property type="entry name" value="ABC TRANSPORTER DOMAIN-CONTAINING PROTEIN"/>
    <property type="match status" value="1"/>
</dbReference>
<dbReference type="InterPro" id="IPR037118">
    <property type="entry name" value="Val-tRNA_synth_C_sf"/>
</dbReference>
<dbReference type="Pfam" id="PF00005">
    <property type="entry name" value="ABC_tran"/>
    <property type="match status" value="2"/>
</dbReference>
<evidence type="ECO:0000259" key="4">
    <source>
        <dbReference type="PROSITE" id="PS50893"/>
    </source>
</evidence>
<dbReference type="Pfam" id="PF16326">
    <property type="entry name" value="ABC_tran_CTD"/>
    <property type="match status" value="1"/>
</dbReference>
<proteinExistence type="predicted"/>
<accession>A0A7C9KHA3</accession>
<dbReference type="InterPro" id="IPR027417">
    <property type="entry name" value="P-loop_NTPase"/>
</dbReference>
<name>A0A7C9KHA3_9SPHN</name>
<feature type="domain" description="ABC transporter" evidence="4">
    <location>
        <begin position="282"/>
        <end position="512"/>
    </location>
</feature>
<gene>
    <name evidence="5" type="ORF">F3168_02965</name>
</gene>
<dbReference type="InterPro" id="IPR051309">
    <property type="entry name" value="ABCF_ATPase"/>
</dbReference>
<dbReference type="PROSITE" id="PS50893">
    <property type="entry name" value="ABC_TRANSPORTER_2"/>
    <property type="match status" value="2"/>
</dbReference>
<comment type="caution">
    <text evidence="5">The sequence shown here is derived from an EMBL/GenBank/DDBJ whole genome shotgun (WGS) entry which is preliminary data.</text>
</comment>
<keyword evidence="1" id="KW-0547">Nucleotide-binding</keyword>
<evidence type="ECO:0000313" key="6">
    <source>
        <dbReference type="Proteomes" id="UP000481327"/>
    </source>
</evidence>
<feature type="region of interest" description="Disordered" evidence="3">
    <location>
        <begin position="496"/>
        <end position="529"/>
    </location>
</feature>
<dbReference type="RefSeq" id="WP_152576641.1">
    <property type="nucleotide sequence ID" value="NZ_JAATJI010000001.1"/>
</dbReference>
<feature type="compositionally biased region" description="Basic and acidic residues" evidence="3">
    <location>
        <begin position="499"/>
        <end position="512"/>
    </location>
</feature>